<proteinExistence type="inferred from homology"/>
<gene>
    <name evidence="4" type="ORF">CMUS01_08211</name>
</gene>
<accession>A0A8H6NDW5</accession>
<evidence type="ECO:0000256" key="2">
    <source>
        <dbReference type="ARBA" id="ARBA00022857"/>
    </source>
</evidence>
<dbReference type="CDD" id="cd05233">
    <property type="entry name" value="SDR_c"/>
    <property type="match status" value="1"/>
</dbReference>
<dbReference type="PRINTS" id="PR00081">
    <property type="entry name" value="GDHRDH"/>
</dbReference>
<dbReference type="SUPFAM" id="SSF51735">
    <property type="entry name" value="NAD(P)-binding Rossmann-fold domains"/>
    <property type="match status" value="1"/>
</dbReference>
<evidence type="ECO:0000313" key="4">
    <source>
        <dbReference type="EMBL" id="KAF6829323.1"/>
    </source>
</evidence>
<dbReference type="InterPro" id="IPR020904">
    <property type="entry name" value="Sc_DH/Rdtase_CS"/>
</dbReference>
<dbReference type="InterPro" id="IPR036291">
    <property type="entry name" value="NAD(P)-bd_dom_sf"/>
</dbReference>
<comment type="similarity">
    <text evidence="1">Belongs to the short-chain dehydrogenases/reductases (SDR) family.</text>
</comment>
<organism evidence="4 5">
    <name type="scientific">Colletotrichum musicola</name>
    <dbReference type="NCBI Taxonomy" id="2175873"/>
    <lineage>
        <taxon>Eukaryota</taxon>
        <taxon>Fungi</taxon>
        <taxon>Dikarya</taxon>
        <taxon>Ascomycota</taxon>
        <taxon>Pezizomycotina</taxon>
        <taxon>Sordariomycetes</taxon>
        <taxon>Hypocreomycetidae</taxon>
        <taxon>Glomerellales</taxon>
        <taxon>Glomerellaceae</taxon>
        <taxon>Colletotrichum</taxon>
        <taxon>Colletotrichum orchidearum species complex</taxon>
    </lineage>
</organism>
<dbReference type="Pfam" id="PF13561">
    <property type="entry name" value="adh_short_C2"/>
    <property type="match status" value="1"/>
</dbReference>
<dbReference type="FunFam" id="3.40.50.720:FF:000084">
    <property type="entry name" value="Short-chain dehydrogenase reductase"/>
    <property type="match status" value="1"/>
</dbReference>
<dbReference type="GO" id="GO:0016491">
    <property type="term" value="F:oxidoreductase activity"/>
    <property type="evidence" value="ECO:0007669"/>
    <property type="project" value="UniProtKB-KW"/>
</dbReference>
<protein>
    <submittedName>
        <fullName evidence="4">Short chain dehydrogenase reductase family protein</fullName>
    </submittedName>
</protein>
<dbReference type="PROSITE" id="PS00061">
    <property type="entry name" value="ADH_SHORT"/>
    <property type="match status" value="1"/>
</dbReference>
<dbReference type="PANTHER" id="PTHR24321">
    <property type="entry name" value="DEHYDROGENASES, SHORT CHAIN"/>
    <property type="match status" value="1"/>
</dbReference>
<dbReference type="EMBL" id="WIGM01000313">
    <property type="protein sequence ID" value="KAF6829323.1"/>
    <property type="molecule type" value="Genomic_DNA"/>
</dbReference>
<dbReference type="PANTHER" id="PTHR24321:SF8">
    <property type="entry name" value="ESTRADIOL 17-BETA-DEHYDROGENASE 8-RELATED"/>
    <property type="match status" value="1"/>
</dbReference>
<dbReference type="Gene3D" id="3.40.50.720">
    <property type="entry name" value="NAD(P)-binding Rossmann-like Domain"/>
    <property type="match status" value="1"/>
</dbReference>
<name>A0A8H6NDW5_9PEZI</name>
<sequence>MSSLSGKVIAITGAASGIGLATARHLASLGAKLSLADINAPLLASAASELATLHGETNIFSKPVDVRDFNTLKTWIRETVQTLGPLDGAVNVAGVLGRQTNTCHITEIEEDDWDYVIDTNAKGTLNAMKAAIPALLAGERKGVAIVNVASVAAQMGLPLNGAYVASKHAVLGLTRTAAKEFGPRGPRVNAVCPGIIETPMLWQAQASGQTEFTPPHSVLGRTGRPEEVAAMIAFLLGDGASYVTGQAFLVDGGALL</sequence>
<keyword evidence="5" id="KW-1185">Reference proteome</keyword>
<dbReference type="PRINTS" id="PR00080">
    <property type="entry name" value="SDRFAMILY"/>
</dbReference>
<dbReference type="OrthoDB" id="1669814at2759"/>
<comment type="caution">
    <text evidence="4">The sequence shown here is derived from an EMBL/GenBank/DDBJ whole genome shotgun (WGS) entry which is preliminary data.</text>
</comment>
<reference evidence="4" key="1">
    <citation type="journal article" date="2020" name="Phytopathology">
        <title>Genome Sequence Resources of Colletotrichum truncatum, C. plurivorum, C. musicola, and C. sojae: Four Species Pathogenic to Soybean (Glycine max).</title>
        <authorList>
            <person name="Rogerio F."/>
            <person name="Boufleur T.R."/>
            <person name="Ciampi-Guillardi M."/>
            <person name="Sukno S.A."/>
            <person name="Thon M.R."/>
            <person name="Massola Junior N.S."/>
            <person name="Baroncelli R."/>
        </authorList>
    </citation>
    <scope>NUCLEOTIDE SEQUENCE</scope>
    <source>
        <strain evidence="4">LFN0074</strain>
    </source>
</reference>
<keyword evidence="3" id="KW-0560">Oxidoreductase</keyword>
<keyword evidence="2" id="KW-0521">NADP</keyword>
<dbReference type="AlphaFoldDB" id="A0A8H6NDW5"/>
<dbReference type="Proteomes" id="UP000639643">
    <property type="component" value="Unassembled WGS sequence"/>
</dbReference>
<dbReference type="InterPro" id="IPR002347">
    <property type="entry name" value="SDR_fam"/>
</dbReference>
<evidence type="ECO:0000256" key="3">
    <source>
        <dbReference type="ARBA" id="ARBA00023002"/>
    </source>
</evidence>
<evidence type="ECO:0000313" key="5">
    <source>
        <dbReference type="Proteomes" id="UP000639643"/>
    </source>
</evidence>
<evidence type="ECO:0000256" key="1">
    <source>
        <dbReference type="ARBA" id="ARBA00006484"/>
    </source>
</evidence>